<proteinExistence type="predicted"/>
<organism evidence="2 3">
    <name type="scientific">Rhipicephalus microplus</name>
    <name type="common">Cattle tick</name>
    <name type="synonym">Boophilus microplus</name>
    <dbReference type="NCBI Taxonomy" id="6941"/>
    <lineage>
        <taxon>Eukaryota</taxon>
        <taxon>Metazoa</taxon>
        <taxon>Ecdysozoa</taxon>
        <taxon>Arthropoda</taxon>
        <taxon>Chelicerata</taxon>
        <taxon>Arachnida</taxon>
        <taxon>Acari</taxon>
        <taxon>Parasitiformes</taxon>
        <taxon>Ixodida</taxon>
        <taxon>Ixodoidea</taxon>
        <taxon>Ixodidae</taxon>
        <taxon>Rhipicephalinae</taxon>
        <taxon>Rhipicephalus</taxon>
        <taxon>Boophilus</taxon>
    </lineage>
</organism>
<gene>
    <name evidence="2" type="ORF">HPB51_002709</name>
</gene>
<reference evidence="2" key="1">
    <citation type="journal article" date="2020" name="Cell">
        <title>Large-Scale Comparative Analyses of Tick Genomes Elucidate Their Genetic Diversity and Vector Capacities.</title>
        <authorList>
            <consortium name="Tick Genome and Microbiome Consortium (TIGMIC)"/>
            <person name="Jia N."/>
            <person name="Wang J."/>
            <person name="Shi W."/>
            <person name="Du L."/>
            <person name="Sun Y."/>
            <person name="Zhan W."/>
            <person name="Jiang J.F."/>
            <person name="Wang Q."/>
            <person name="Zhang B."/>
            <person name="Ji P."/>
            <person name="Bell-Sakyi L."/>
            <person name="Cui X.M."/>
            <person name="Yuan T.T."/>
            <person name="Jiang B.G."/>
            <person name="Yang W.F."/>
            <person name="Lam T.T."/>
            <person name="Chang Q.C."/>
            <person name="Ding S.J."/>
            <person name="Wang X.J."/>
            <person name="Zhu J.G."/>
            <person name="Ruan X.D."/>
            <person name="Zhao L."/>
            <person name="Wei J.T."/>
            <person name="Ye R.Z."/>
            <person name="Que T.C."/>
            <person name="Du C.H."/>
            <person name="Zhou Y.H."/>
            <person name="Cheng J.X."/>
            <person name="Dai P.F."/>
            <person name="Guo W.B."/>
            <person name="Han X.H."/>
            <person name="Huang E.J."/>
            <person name="Li L.F."/>
            <person name="Wei W."/>
            <person name="Gao Y.C."/>
            <person name="Liu J.Z."/>
            <person name="Shao H.Z."/>
            <person name="Wang X."/>
            <person name="Wang C.C."/>
            <person name="Yang T.C."/>
            <person name="Huo Q.B."/>
            <person name="Li W."/>
            <person name="Chen H.Y."/>
            <person name="Chen S.E."/>
            <person name="Zhou L.G."/>
            <person name="Ni X.B."/>
            <person name="Tian J.H."/>
            <person name="Sheng Y."/>
            <person name="Liu T."/>
            <person name="Pan Y.S."/>
            <person name="Xia L.Y."/>
            <person name="Li J."/>
            <person name="Zhao F."/>
            <person name="Cao W.C."/>
        </authorList>
    </citation>
    <scope>NUCLEOTIDE SEQUENCE</scope>
    <source>
        <strain evidence="2">Rmic-2018</strain>
    </source>
</reference>
<evidence type="ECO:0000256" key="1">
    <source>
        <dbReference type="SAM" id="Phobius"/>
    </source>
</evidence>
<keyword evidence="1" id="KW-1133">Transmembrane helix</keyword>
<keyword evidence="3" id="KW-1185">Reference proteome</keyword>
<protein>
    <submittedName>
        <fullName evidence="2">Uncharacterized protein</fullName>
    </submittedName>
</protein>
<dbReference type="AlphaFoldDB" id="A0A9J6E5D9"/>
<sequence>MPRLPMLSPDNSEVIASLDFDALAYRALALSQGVSQQTHPPLPRTFSLHGIKSEKWPFQAGVICPNPKDFSLLIREIGGQSTVVGRTLLRNSNHPTSSKTRRKKNSLKMETKYATAVVLEDLPLYWDPRYKRYFYRGVMPSPTGTPALEALYAAPMIDVVISEDTPAATPIFVGRDAEGSKIRPSSGNRVRWMPGIPSPQRKVAEEVEEWNMPMSLFVFTMIVLGLLIFLAILILWIILSDDKDTSETSTWEGEDEGIDDFGLLARPFRVRSLASTENMTVADVVKLLVSR</sequence>
<evidence type="ECO:0000313" key="2">
    <source>
        <dbReference type="EMBL" id="KAH8029687.1"/>
    </source>
</evidence>
<dbReference type="EMBL" id="JABSTU010000005">
    <property type="protein sequence ID" value="KAH8029687.1"/>
    <property type="molecule type" value="Genomic_DNA"/>
</dbReference>
<feature type="transmembrane region" description="Helical" evidence="1">
    <location>
        <begin position="216"/>
        <end position="239"/>
    </location>
</feature>
<accession>A0A9J6E5D9</accession>
<reference evidence="2" key="2">
    <citation type="submission" date="2021-09" db="EMBL/GenBank/DDBJ databases">
        <authorList>
            <person name="Jia N."/>
            <person name="Wang J."/>
            <person name="Shi W."/>
            <person name="Du L."/>
            <person name="Sun Y."/>
            <person name="Zhan W."/>
            <person name="Jiang J."/>
            <person name="Wang Q."/>
            <person name="Zhang B."/>
            <person name="Ji P."/>
            <person name="Sakyi L.B."/>
            <person name="Cui X."/>
            <person name="Yuan T."/>
            <person name="Jiang B."/>
            <person name="Yang W."/>
            <person name="Lam T.T.-Y."/>
            <person name="Chang Q."/>
            <person name="Ding S."/>
            <person name="Wang X."/>
            <person name="Zhu J."/>
            <person name="Ruan X."/>
            <person name="Zhao L."/>
            <person name="Wei J."/>
            <person name="Que T."/>
            <person name="Du C."/>
            <person name="Cheng J."/>
            <person name="Dai P."/>
            <person name="Han X."/>
            <person name="Huang E."/>
            <person name="Gao Y."/>
            <person name="Liu J."/>
            <person name="Shao H."/>
            <person name="Ye R."/>
            <person name="Li L."/>
            <person name="Wei W."/>
            <person name="Wang X."/>
            <person name="Wang C."/>
            <person name="Huo Q."/>
            <person name="Li W."/>
            <person name="Guo W."/>
            <person name="Chen H."/>
            <person name="Chen S."/>
            <person name="Zhou L."/>
            <person name="Zhou L."/>
            <person name="Ni X."/>
            <person name="Tian J."/>
            <person name="Zhou Y."/>
            <person name="Sheng Y."/>
            <person name="Liu T."/>
            <person name="Pan Y."/>
            <person name="Xia L."/>
            <person name="Li J."/>
            <person name="Zhao F."/>
            <person name="Cao W."/>
        </authorList>
    </citation>
    <scope>NUCLEOTIDE SEQUENCE</scope>
    <source>
        <strain evidence="2">Rmic-2018</strain>
        <tissue evidence="2">Larvae</tissue>
    </source>
</reference>
<keyword evidence="1" id="KW-0472">Membrane</keyword>
<evidence type="ECO:0000313" key="3">
    <source>
        <dbReference type="Proteomes" id="UP000821866"/>
    </source>
</evidence>
<comment type="caution">
    <text evidence="2">The sequence shown here is derived from an EMBL/GenBank/DDBJ whole genome shotgun (WGS) entry which is preliminary data.</text>
</comment>
<keyword evidence="1" id="KW-0812">Transmembrane</keyword>
<name>A0A9J6E5D9_RHIMP</name>
<dbReference type="Proteomes" id="UP000821866">
    <property type="component" value="Chromosome 3"/>
</dbReference>